<name>A0ABP4Y043_9ACTN</name>
<evidence type="ECO:0000256" key="1">
    <source>
        <dbReference type="SAM" id="MobiDB-lite"/>
    </source>
</evidence>
<feature type="transmembrane region" description="Helical" evidence="2">
    <location>
        <begin position="16"/>
        <end position="39"/>
    </location>
</feature>
<dbReference type="RefSeq" id="WP_344128746.1">
    <property type="nucleotide sequence ID" value="NZ_BAAALT010000053.1"/>
</dbReference>
<accession>A0ABP4Y043</accession>
<protein>
    <submittedName>
        <fullName evidence="4">CAP domain-containing protein</fullName>
    </submittedName>
</protein>
<feature type="region of interest" description="Disordered" evidence="1">
    <location>
        <begin position="45"/>
        <end position="107"/>
    </location>
</feature>
<dbReference type="SUPFAM" id="SSF55797">
    <property type="entry name" value="PR-1-like"/>
    <property type="match status" value="1"/>
</dbReference>
<keyword evidence="2" id="KW-0472">Membrane</keyword>
<dbReference type="CDD" id="cd05379">
    <property type="entry name" value="CAP_bacterial"/>
    <property type="match status" value="1"/>
</dbReference>
<dbReference type="EMBL" id="BAAALT010000053">
    <property type="protein sequence ID" value="GAA1798690.1"/>
    <property type="molecule type" value="Genomic_DNA"/>
</dbReference>
<comment type="caution">
    <text evidence="4">The sequence shown here is derived from an EMBL/GenBank/DDBJ whole genome shotgun (WGS) entry which is preliminary data.</text>
</comment>
<sequence length="234" mass="24709">MRPSRPAHRQLRTAQVAAAGGSTLLAFAIMSLVGTLVWGPSLTSTGNESALPTGSPAPSEPTPDVSPPVSPTTRPPAAPTPTRPQATLKPAKTITRPAPPPALDGNTGFEGTVLTLVNKERAKVGCASLTRDSRLAKAARAHSADMASRNYFDHTTPEGVTFDKRIINAGYRYSRAAENIAAGQSSPASVMDTWMNSSGHRANILNCKLKHLGVGLIYSARGRPYWTQDFGTPL</sequence>
<keyword evidence="2" id="KW-1133">Transmembrane helix</keyword>
<dbReference type="Gene3D" id="3.40.33.10">
    <property type="entry name" value="CAP"/>
    <property type="match status" value="1"/>
</dbReference>
<evidence type="ECO:0000313" key="5">
    <source>
        <dbReference type="Proteomes" id="UP001500218"/>
    </source>
</evidence>
<dbReference type="Proteomes" id="UP001500218">
    <property type="component" value="Unassembled WGS sequence"/>
</dbReference>
<evidence type="ECO:0000256" key="2">
    <source>
        <dbReference type="SAM" id="Phobius"/>
    </source>
</evidence>
<dbReference type="PANTHER" id="PTHR31157:SF1">
    <property type="entry name" value="SCP DOMAIN-CONTAINING PROTEIN"/>
    <property type="match status" value="1"/>
</dbReference>
<gene>
    <name evidence="4" type="ORF">GCM10009682_20340</name>
</gene>
<keyword evidence="5" id="KW-1185">Reference proteome</keyword>
<evidence type="ECO:0000259" key="3">
    <source>
        <dbReference type="Pfam" id="PF00188"/>
    </source>
</evidence>
<evidence type="ECO:0000313" key="4">
    <source>
        <dbReference type="EMBL" id="GAA1798690.1"/>
    </source>
</evidence>
<keyword evidence="2" id="KW-0812">Transmembrane</keyword>
<dbReference type="PANTHER" id="PTHR31157">
    <property type="entry name" value="SCP DOMAIN-CONTAINING PROTEIN"/>
    <property type="match status" value="1"/>
</dbReference>
<proteinExistence type="predicted"/>
<feature type="domain" description="SCP" evidence="3">
    <location>
        <begin position="114"/>
        <end position="230"/>
    </location>
</feature>
<reference evidence="5" key="1">
    <citation type="journal article" date="2019" name="Int. J. Syst. Evol. Microbiol.">
        <title>The Global Catalogue of Microorganisms (GCM) 10K type strain sequencing project: providing services to taxonomists for standard genome sequencing and annotation.</title>
        <authorList>
            <consortium name="The Broad Institute Genomics Platform"/>
            <consortium name="The Broad Institute Genome Sequencing Center for Infectious Disease"/>
            <person name="Wu L."/>
            <person name="Ma J."/>
        </authorList>
    </citation>
    <scope>NUCLEOTIDE SEQUENCE [LARGE SCALE GENOMIC DNA]</scope>
    <source>
        <strain evidence="5">JCM 13250</strain>
    </source>
</reference>
<dbReference type="InterPro" id="IPR014044">
    <property type="entry name" value="CAP_dom"/>
</dbReference>
<dbReference type="Pfam" id="PF00188">
    <property type="entry name" value="CAP"/>
    <property type="match status" value="1"/>
</dbReference>
<feature type="compositionally biased region" description="Pro residues" evidence="1">
    <location>
        <begin position="58"/>
        <end position="82"/>
    </location>
</feature>
<organism evidence="4 5">
    <name type="scientific">Luedemannella flava</name>
    <dbReference type="NCBI Taxonomy" id="349316"/>
    <lineage>
        <taxon>Bacteria</taxon>
        <taxon>Bacillati</taxon>
        <taxon>Actinomycetota</taxon>
        <taxon>Actinomycetes</taxon>
        <taxon>Micromonosporales</taxon>
        <taxon>Micromonosporaceae</taxon>
        <taxon>Luedemannella</taxon>
    </lineage>
</organism>
<dbReference type="InterPro" id="IPR035940">
    <property type="entry name" value="CAP_sf"/>
</dbReference>